<dbReference type="RefSeq" id="WP_114350067.1">
    <property type="nucleotide sequence ID" value="NZ_QPJL01000017.1"/>
</dbReference>
<evidence type="ECO:0000313" key="1">
    <source>
        <dbReference type="EMBL" id="RCW80759.1"/>
    </source>
</evidence>
<dbReference type="GO" id="GO:0044781">
    <property type="term" value="P:bacterial-type flagellum organization"/>
    <property type="evidence" value="ECO:0007669"/>
    <property type="project" value="InterPro"/>
</dbReference>
<dbReference type="Proteomes" id="UP000253345">
    <property type="component" value="Unassembled WGS sequence"/>
</dbReference>
<protein>
    <submittedName>
        <fullName evidence="1">Flagellar protein FlaF</fullName>
    </submittedName>
</protein>
<evidence type="ECO:0000313" key="2">
    <source>
        <dbReference type="Proteomes" id="UP000253345"/>
    </source>
</evidence>
<dbReference type="OrthoDB" id="9808944at2"/>
<proteinExistence type="predicted"/>
<sequence>MNSASFLKPRAQFGSDYVRTDRDNEYTVVSRVTRLLQNALDSGDDLAAIRATHANNELWIALAADLASPGNALPDELKAGLISLAMFSIRHGHKVLAENASIDPLIDINMRIMKGLRGEVQE</sequence>
<dbReference type="AlphaFoldDB" id="A0A368YME1"/>
<dbReference type="Pfam" id="PF07309">
    <property type="entry name" value="FlaF"/>
    <property type="match status" value="1"/>
</dbReference>
<keyword evidence="1" id="KW-0966">Cell projection</keyword>
<keyword evidence="1" id="KW-0969">Cilium</keyword>
<comment type="caution">
    <text evidence="1">The sequence shown here is derived from an EMBL/GenBank/DDBJ whole genome shotgun (WGS) entry which is preliminary data.</text>
</comment>
<accession>A0A368YME1</accession>
<name>A0A368YME1_9RHOB</name>
<dbReference type="EMBL" id="QPJL01000017">
    <property type="protein sequence ID" value="RCW80759.1"/>
    <property type="molecule type" value="Genomic_DNA"/>
</dbReference>
<organism evidence="1 2">
    <name type="scientific">Paracoccus lutimaris</name>
    <dbReference type="NCBI Taxonomy" id="1490030"/>
    <lineage>
        <taxon>Bacteria</taxon>
        <taxon>Pseudomonadati</taxon>
        <taxon>Pseudomonadota</taxon>
        <taxon>Alphaproteobacteria</taxon>
        <taxon>Rhodobacterales</taxon>
        <taxon>Paracoccaceae</taxon>
        <taxon>Paracoccus</taxon>
    </lineage>
</organism>
<reference evidence="1 2" key="1">
    <citation type="submission" date="2018-07" db="EMBL/GenBank/DDBJ databases">
        <title>Genomic Encyclopedia of Type Strains, Phase III (KMG-III): the genomes of soil and plant-associated and newly described type strains.</title>
        <authorList>
            <person name="Whitman W."/>
        </authorList>
    </citation>
    <scope>NUCLEOTIDE SEQUENCE [LARGE SCALE GENOMIC DNA]</scope>
    <source>
        <strain evidence="1 2">CECT 8525</strain>
    </source>
</reference>
<gene>
    <name evidence="1" type="ORF">DFP89_1174</name>
</gene>
<keyword evidence="1" id="KW-0282">Flagellum</keyword>
<dbReference type="NCBIfam" id="NF009435">
    <property type="entry name" value="PRK12794.1"/>
    <property type="match status" value="1"/>
</dbReference>
<keyword evidence="2" id="KW-1185">Reference proteome</keyword>
<dbReference type="InterPro" id="IPR010845">
    <property type="entry name" value="FlaF"/>
</dbReference>